<gene>
    <name evidence="2" type="ORF">EXM42_11860</name>
</gene>
<evidence type="ECO:0000313" key="2">
    <source>
        <dbReference type="EMBL" id="NFA61063.1"/>
    </source>
</evidence>
<accession>A0A6M0T100</accession>
<name>A0A6M0T100_CLOBO</name>
<reference evidence="2 3" key="1">
    <citation type="submission" date="2019-02" db="EMBL/GenBank/DDBJ databases">
        <title>Genome sequencing of Clostridium botulinum clinical isolates.</title>
        <authorList>
            <person name="Brunt J."/>
            <person name="Van Vliet A.H.M."/>
            <person name="Stringer S.C."/>
            <person name="Grant K.A."/>
            <person name="Carter A.C."/>
            <person name="Peck M.W."/>
        </authorList>
    </citation>
    <scope>NUCLEOTIDE SEQUENCE [LARGE SCALE GENOMIC DNA]</scope>
    <source>
        <strain evidence="2 3">R1125/03</strain>
    </source>
</reference>
<dbReference type="Proteomes" id="UP000473089">
    <property type="component" value="Unassembled WGS sequence"/>
</dbReference>
<feature type="region of interest" description="Disordered" evidence="1">
    <location>
        <begin position="94"/>
        <end position="119"/>
    </location>
</feature>
<evidence type="ECO:0000256" key="1">
    <source>
        <dbReference type="SAM" id="MobiDB-lite"/>
    </source>
</evidence>
<dbReference type="EMBL" id="SGJP01000024">
    <property type="protein sequence ID" value="NFA61063.1"/>
    <property type="molecule type" value="Genomic_DNA"/>
</dbReference>
<protein>
    <submittedName>
        <fullName evidence="2">YtxH domain-containing protein</fullName>
    </submittedName>
</protein>
<dbReference type="AlphaFoldDB" id="A0A6M0T100"/>
<sequence length="142" mass="16357">MKKTKNNISKVIGATVAIAGSIFIVKKLNNKCKQNNCEEIESNKAFKNKIHNLKSEGNNLKNKMKDKGKDIKENLRDKSEKIGEKLNVTNEDINNIYEGNEDENKETSDESLETSENSYEGLYDNIKKYDFYENIKEKNENN</sequence>
<comment type="caution">
    <text evidence="2">The sequence shown here is derived from an EMBL/GenBank/DDBJ whole genome shotgun (WGS) entry which is preliminary data.</text>
</comment>
<proteinExistence type="predicted"/>
<organism evidence="2 3">
    <name type="scientific">Clostridium botulinum</name>
    <dbReference type="NCBI Taxonomy" id="1491"/>
    <lineage>
        <taxon>Bacteria</taxon>
        <taxon>Bacillati</taxon>
        <taxon>Bacillota</taxon>
        <taxon>Clostridia</taxon>
        <taxon>Eubacteriales</taxon>
        <taxon>Clostridiaceae</taxon>
        <taxon>Clostridium</taxon>
    </lineage>
</organism>
<evidence type="ECO:0000313" key="3">
    <source>
        <dbReference type="Proteomes" id="UP000473089"/>
    </source>
</evidence>
<feature type="compositionally biased region" description="Acidic residues" evidence="1">
    <location>
        <begin position="99"/>
        <end position="113"/>
    </location>
</feature>